<dbReference type="Gene3D" id="2.30.110.10">
    <property type="entry name" value="Electron Transport, Fmn-binding Protein, Chain A"/>
    <property type="match status" value="1"/>
</dbReference>
<gene>
    <name evidence="1" type="ORF">C0Z10_04810</name>
</gene>
<dbReference type="AlphaFoldDB" id="A0A3T0RYJ8"/>
<accession>A0A3T0RYJ8</accession>
<dbReference type="Pfam" id="PF12900">
    <property type="entry name" value="Pyridox_ox_2"/>
    <property type="match status" value="1"/>
</dbReference>
<organism evidence="1 2">
    <name type="scientific">Acidipropionibacterium jensenii</name>
    <dbReference type="NCBI Taxonomy" id="1749"/>
    <lineage>
        <taxon>Bacteria</taxon>
        <taxon>Bacillati</taxon>
        <taxon>Actinomycetota</taxon>
        <taxon>Actinomycetes</taxon>
        <taxon>Propionibacteriales</taxon>
        <taxon>Propionibacteriaceae</taxon>
        <taxon>Acidipropionibacterium</taxon>
    </lineage>
</organism>
<dbReference type="InterPro" id="IPR024747">
    <property type="entry name" value="Pyridox_Oxase-rel"/>
</dbReference>
<evidence type="ECO:0000313" key="2">
    <source>
        <dbReference type="Proteomes" id="UP000285875"/>
    </source>
</evidence>
<dbReference type="RefSeq" id="WP_097798632.1">
    <property type="nucleotide sequence ID" value="NZ_CP025570.1"/>
</dbReference>
<proteinExistence type="predicted"/>
<sequence>MSNEESPMSVVEEDSCWGYLDTALVGRLATSIDDQPQIFPVNYVVDGLSIVFRTAPGSKLDEIVRNSAVAFEADGWSEDGGWSVVLRGRAELIIDPDELALCEKMPLRPWVPTVKKNWVRIQPGQISGRTFAFGPEPTDK</sequence>
<name>A0A3T0RYJ8_9ACTN</name>
<dbReference type="EMBL" id="CP025570">
    <property type="protein sequence ID" value="AZZ39184.1"/>
    <property type="molecule type" value="Genomic_DNA"/>
</dbReference>
<protein>
    <submittedName>
        <fullName evidence="1">Pyridoxamine 5'-phosphate oxidase family protein</fullName>
    </submittedName>
</protein>
<dbReference type="SUPFAM" id="SSF50475">
    <property type="entry name" value="FMN-binding split barrel"/>
    <property type="match status" value="1"/>
</dbReference>
<dbReference type="InterPro" id="IPR012349">
    <property type="entry name" value="Split_barrel_FMN-bd"/>
</dbReference>
<evidence type="ECO:0000313" key="1">
    <source>
        <dbReference type="EMBL" id="AZZ39184.1"/>
    </source>
</evidence>
<reference evidence="2" key="1">
    <citation type="submission" date="2017-12" db="EMBL/GenBank/DDBJ databases">
        <title>Whole genome sequencing of Acidipropionibacterium jensenii strains JS279 and JS280.</title>
        <authorList>
            <person name="Deptula P."/>
            <person name="Laine P."/>
            <person name="Smolander O.-P."/>
            <person name="Paulin L."/>
            <person name="Auvinen P."/>
            <person name="Varmanen P."/>
        </authorList>
    </citation>
    <scope>NUCLEOTIDE SEQUENCE [LARGE SCALE GENOMIC DNA]</scope>
    <source>
        <strain evidence="2">JS280</strain>
    </source>
</reference>
<dbReference type="KEGG" id="aji:C0Z10_04810"/>
<dbReference type="Proteomes" id="UP000285875">
    <property type="component" value="Chromosome"/>
</dbReference>